<dbReference type="InterPro" id="IPR050864">
    <property type="entry name" value="Bacterial_PTS_Sugar_Transport"/>
</dbReference>
<sequence length="698" mass="74907">MALKDMFRSETSFFGLEIKSKEEVLEFLSDKFLANNIVNSYEDLLQALNDRESQDSTGIGDGIAIPHALNPCVLKSTIGFVRLKDPIDWQSLDGSLVDLVFLIATNGSDGNEHLTALSGLSQVLVKPENQEKLRQVNSFEELQEIFSEKPEEEKPRQEAKPEHYELVGVTACPTGIAHTYLAQEKLLEIAKQLGVSAKIETQGRRGVEDRLTPDDINNAKYIILAHDKDLEGMDRFNGKEVIDTSTQNAIYHTKDLIADYDKQPKKKIKAKKTDDSVGELDLKKFKDFKGVLLAGVSKMLPFVVAGGILLGLAFLIDFIALKGDVPVNDVNAFGTVNKGAGWFAGLGKVSMSMMVPILAAYVAYALVGTQGLMPGLVAGIIANQDTLLYVKNGPTPDAPWTNLWGRLLPSNLETNSGFLGGIAGAYLAGILVFGLTMAFRNFSKSWTGVRDIVLIPVLSLLGVGVGMFALNIPLGYAMYGIEWLLKQLALHNLLILAALILGIMVCVDMGGPINKIAYVIGVLSVTTGDGGIGVITDGANQTNVLMAAVMLAGMMPPLAIAFSTQVFRKAWTNKQRDAAKANWVMGLSFVTEGAIPFMIDDYKRVAVSSMVGGACVGLLAGGLKIGMPAPHGGIFVSPLAKSYLFSENGIAGNGGAAVGFGIAMYILIPFIGMVIAGSMMGAWRSHDIKKGKLQLTEA</sequence>
<dbReference type="InterPro" id="IPR003352">
    <property type="entry name" value="PTS_EIIC"/>
</dbReference>
<evidence type="ECO:0000256" key="7">
    <source>
        <dbReference type="ARBA" id="ARBA00022683"/>
    </source>
</evidence>
<name>A0A291IQZ1_9MOLU</name>
<dbReference type="PROSITE" id="PS00372">
    <property type="entry name" value="PTS_EIIA_TYPE_2_HIS"/>
    <property type="match status" value="1"/>
</dbReference>
<reference evidence="12 13" key="1">
    <citation type="submission" date="2017-09" db="EMBL/GenBank/DDBJ databases">
        <title>SPAdes assembly of the Mesoplasma lactucae genome.</title>
        <authorList>
            <person name="Knight T.F."/>
            <person name="Rubinstein R."/>
            <person name="Citino T."/>
        </authorList>
    </citation>
    <scope>NUCLEOTIDE SEQUENCE [LARGE SCALE GENOMIC DNA]</scope>
    <source>
        <strain evidence="12 13">831-C4</strain>
    </source>
</reference>
<dbReference type="GO" id="GO:0009401">
    <property type="term" value="P:phosphoenolpyruvate-dependent sugar phosphotransferase system"/>
    <property type="evidence" value="ECO:0007669"/>
    <property type="project" value="UniProtKB-KW"/>
</dbReference>
<dbReference type="NCBIfam" id="TIGR00848">
    <property type="entry name" value="fruA"/>
    <property type="match status" value="1"/>
</dbReference>
<dbReference type="GO" id="GO:0005351">
    <property type="term" value="F:carbohydrate:proton symporter activity"/>
    <property type="evidence" value="ECO:0007669"/>
    <property type="project" value="InterPro"/>
</dbReference>
<dbReference type="EMBL" id="CP023668">
    <property type="protein sequence ID" value="ATG97209.1"/>
    <property type="molecule type" value="Genomic_DNA"/>
</dbReference>
<dbReference type="GO" id="GO:0016301">
    <property type="term" value="F:kinase activity"/>
    <property type="evidence" value="ECO:0007669"/>
    <property type="project" value="UniProtKB-KW"/>
</dbReference>
<keyword evidence="11" id="KW-0472">Membrane</keyword>
<keyword evidence="7" id="KW-0598">Phosphotransferase system</keyword>
<keyword evidence="13" id="KW-1185">Reference proteome</keyword>
<dbReference type="InterPro" id="IPR004715">
    <property type="entry name" value="PTS_IIA_fruc"/>
</dbReference>
<accession>A0A291IQZ1</accession>
<dbReference type="GO" id="GO:0022877">
    <property type="term" value="F:protein-N(PI)-phosphohistidine-fructose phosphotransferase system transporter activity"/>
    <property type="evidence" value="ECO:0007669"/>
    <property type="project" value="InterPro"/>
</dbReference>
<dbReference type="InterPro" id="IPR003353">
    <property type="entry name" value="PTS_IIB_fruc"/>
</dbReference>
<dbReference type="PANTHER" id="PTHR30505">
    <property type="entry name" value="FRUCTOSE-LIKE PERMEASE"/>
    <property type="match status" value="1"/>
</dbReference>
<dbReference type="Pfam" id="PF02302">
    <property type="entry name" value="PTS_IIB"/>
    <property type="match status" value="1"/>
</dbReference>
<dbReference type="InterPro" id="IPR003501">
    <property type="entry name" value="PTS_EIIB_2/3"/>
</dbReference>
<dbReference type="NCBIfam" id="TIGR00829">
    <property type="entry name" value="FRU"/>
    <property type="match status" value="1"/>
</dbReference>
<organism evidence="12 13">
    <name type="scientific">Mesoplasma lactucae ATCC 49193</name>
    <dbReference type="NCBI Taxonomy" id="81460"/>
    <lineage>
        <taxon>Bacteria</taxon>
        <taxon>Bacillati</taxon>
        <taxon>Mycoplasmatota</taxon>
        <taxon>Mollicutes</taxon>
        <taxon>Entomoplasmatales</taxon>
        <taxon>Entomoplasmataceae</taxon>
        <taxon>Mesoplasma</taxon>
    </lineage>
</organism>
<dbReference type="CDD" id="cd05569">
    <property type="entry name" value="PTS_IIB_fructose"/>
    <property type="match status" value="1"/>
</dbReference>
<dbReference type="InterPro" id="IPR006327">
    <property type="entry name" value="PTS_IIC_fruc"/>
</dbReference>
<dbReference type="InterPro" id="IPR013014">
    <property type="entry name" value="PTS_EIIC_2"/>
</dbReference>
<gene>
    <name evidence="12" type="ORF">CP520_00315</name>
</gene>
<dbReference type="InterPro" id="IPR002178">
    <property type="entry name" value="PTS_EIIA_type-2_dom"/>
</dbReference>
<evidence type="ECO:0000256" key="4">
    <source>
        <dbReference type="ARBA" id="ARBA00022553"/>
    </source>
</evidence>
<dbReference type="PROSITE" id="PS51094">
    <property type="entry name" value="PTS_EIIA_TYPE_2"/>
    <property type="match status" value="1"/>
</dbReference>
<dbReference type="InterPro" id="IPR016152">
    <property type="entry name" value="PTrfase/Anion_transptr"/>
</dbReference>
<dbReference type="NCBIfam" id="TIGR01427">
    <property type="entry name" value="PTS_IIC_fructo"/>
    <property type="match status" value="1"/>
</dbReference>
<evidence type="ECO:0000313" key="13">
    <source>
        <dbReference type="Proteomes" id="UP000232227"/>
    </source>
</evidence>
<evidence type="ECO:0000256" key="6">
    <source>
        <dbReference type="ARBA" id="ARBA00022679"/>
    </source>
</evidence>
<dbReference type="SUPFAM" id="SSF55804">
    <property type="entry name" value="Phoshotransferase/anion transport protein"/>
    <property type="match status" value="1"/>
</dbReference>
<dbReference type="InterPro" id="IPR013011">
    <property type="entry name" value="PTS_EIIB_2"/>
</dbReference>
<keyword evidence="2" id="KW-0813">Transport</keyword>
<evidence type="ECO:0000256" key="2">
    <source>
        <dbReference type="ARBA" id="ARBA00022448"/>
    </source>
</evidence>
<evidence type="ECO:0000256" key="8">
    <source>
        <dbReference type="ARBA" id="ARBA00022692"/>
    </source>
</evidence>
<keyword evidence="3" id="KW-1003">Cell membrane</keyword>
<dbReference type="OrthoDB" id="9782569at2"/>
<dbReference type="RefSeq" id="WP_096862497.1">
    <property type="nucleotide sequence ID" value="NZ_CP023668.1"/>
</dbReference>
<dbReference type="InterPro" id="IPR036095">
    <property type="entry name" value="PTS_EIIB-like_sf"/>
</dbReference>
<dbReference type="AlphaFoldDB" id="A0A291IQZ1"/>
<keyword evidence="9" id="KW-0418">Kinase</keyword>
<evidence type="ECO:0000256" key="11">
    <source>
        <dbReference type="ARBA" id="ARBA00023136"/>
    </source>
</evidence>
<dbReference type="SUPFAM" id="SSF52794">
    <property type="entry name" value="PTS system IIB component-like"/>
    <property type="match status" value="1"/>
</dbReference>
<proteinExistence type="predicted"/>
<dbReference type="Pfam" id="PF02378">
    <property type="entry name" value="PTS_EIIC"/>
    <property type="match status" value="1"/>
</dbReference>
<dbReference type="GO" id="GO:0090563">
    <property type="term" value="F:protein-phosphocysteine-sugar phosphotransferase activity"/>
    <property type="evidence" value="ECO:0007669"/>
    <property type="project" value="TreeGrafter"/>
</dbReference>
<evidence type="ECO:0000256" key="3">
    <source>
        <dbReference type="ARBA" id="ARBA00022475"/>
    </source>
</evidence>
<dbReference type="Proteomes" id="UP000232227">
    <property type="component" value="Chromosome"/>
</dbReference>
<dbReference type="KEGG" id="mlac:CP520_00315"/>
<dbReference type="Pfam" id="PF00359">
    <property type="entry name" value="PTS_EIIA_2"/>
    <property type="match status" value="1"/>
</dbReference>
<dbReference type="PANTHER" id="PTHR30505:SF0">
    <property type="entry name" value="FRUCTOSE-LIKE PTS SYSTEM EIIBC COMPONENT-RELATED"/>
    <property type="match status" value="1"/>
</dbReference>
<dbReference type="GO" id="GO:0005886">
    <property type="term" value="C:plasma membrane"/>
    <property type="evidence" value="ECO:0007669"/>
    <property type="project" value="UniProtKB-SubCell"/>
</dbReference>
<dbReference type="Gene3D" id="3.40.930.10">
    <property type="entry name" value="Mannitol-specific EII, Chain A"/>
    <property type="match status" value="1"/>
</dbReference>
<keyword evidence="8" id="KW-0812">Transmembrane</keyword>
<comment type="subcellular location">
    <subcellularLocation>
        <location evidence="1">Cell inner membrane</location>
        <topology evidence="1">Multi-pass membrane protein</topology>
    </subcellularLocation>
</comment>
<keyword evidence="6" id="KW-0808">Transferase</keyword>
<dbReference type="PROSITE" id="PS51104">
    <property type="entry name" value="PTS_EIIC_TYPE_2"/>
    <property type="match status" value="1"/>
</dbReference>
<evidence type="ECO:0000256" key="5">
    <source>
        <dbReference type="ARBA" id="ARBA00022597"/>
    </source>
</evidence>
<keyword evidence="10" id="KW-1133">Transmembrane helix</keyword>
<evidence type="ECO:0000256" key="1">
    <source>
        <dbReference type="ARBA" id="ARBA00004429"/>
    </source>
</evidence>
<evidence type="ECO:0000256" key="9">
    <source>
        <dbReference type="ARBA" id="ARBA00022777"/>
    </source>
</evidence>
<keyword evidence="5" id="KW-0762">Sugar transport</keyword>
<evidence type="ECO:0000256" key="10">
    <source>
        <dbReference type="ARBA" id="ARBA00022989"/>
    </source>
</evidence>
<keyword evidence="4" id="KW-0597">Phosphoprotein</keyword>
<dbReference type="Gene3D" id="3.40.50.2300">
    <property type="match status" value="1"/>
</dbReference>
<evidence type="ECO:0000313" key="12">
    <source>
        <dbReference type="EMBL" id="ATG97209.1"/>
    </source>
</evidence>
<dbReference type="CDD" id="cd00211">
    <property type="entry name" value="PTS_IIA_fru"/>
    <property type="match status" value="1"/>
</dbReference>
<dbReference type="PROSITE" id="PS51099">
    <property type="entry name" value="PTS_EIIB_TYPE_2"/>
    <property type="match status" value="1"/>
</dbReference>
<protein>
    <submittedName>
        <fullName evidence="12">PTS fructose transporter subunit IIABC</fullName>
    </submittedName>
</protein>